<evidence type="ECO:0000313" key="1">
    <source>
        <dbReference type="EMBL" id="KND95629.1"/>
    </source>
</evidence>
<sequence>MVAKKFKNVAEAGTISASYGIQWPDHKGFFKRVGCNRVEEIK</sequence>
<dbReference type="Proteomes" id="UP000037122">
    <property type="component" value="Unassembled WGS sequence"/>
</dbReference>
<organism evidence="1 2">
    <name type="scientific">Candidozyma auris</name>
    <name type="common">Yeast</name>
    <name type="synonym">Candida auris</name>
    <dbReference type="NCBI Taxonomy" id="498019"/>
    <lineage>
        <taxon>Eukaryota</taxon>
        <taxon>Fungi</taxon>
        <taxon>Dikarya</taxon>
        <taxon>Ascomycota</taxon>
        <taxon>Saccharomycotina</taxon>
        <taxon>Pichiomycetes</taxon>
        <taxon>Metschnikowiaceae</taxon>
        <taxon>Candidozyma</taxon>
    </lineage>
</organism>
<comment type="caution">
    <text evidence="1">The sequence shown here is derived from an EMBL/GenBank/DDBJ whole genome shotgun (WGS) entry which is preliminary data.</text>
</comment>
<dbReference type="EMBL" id="LGST01000066">
    <property type="protein sequence ID" value="KND95629.1"/>
    <property type="molecule type" value="Genomic_DNA"/>
</dbReference>
<name>A0A0L0NNN9_CANAR</name>
<reference evidence="2" key="1">
    <citation type="journal article" date="2015" name="BMC Genomics">
        <title>Draft genome of a commonly misdiagnosed multidrug resistant pathogen Candida auris.</title>
        <authorList>
            <person name="Chatterjee S."/>
            <person name="Alampalli S.V."/>
            <person name="Nageshan R.K."/>
            <person name="Chettiar S.T."/>
            <person name="Joshi S."/>
            <person name="Tatu U.S."/>
        </authorList>
    </citation>
    <scope>NUCLEOTIDE SEQUENCE [LARGE SCALE GENOMIC DNA]</scope>
    <source>
        <strain evidence="2">6684</strain>
    </source>
</reference>
<protein>
    <submittedName>
        <fullName evidence="1">Uncharacterized protein</fullName>
    </submittedName>
</protein>
<dbReference type="AlphaFoldDB" id="A0A0L0NNN9"/>
<dbReference type="VEuPathDB" id="FungiDB:QG37_07945"/>
<accession>A0A0L0NNN9</accession>
<gene>
    <name evidence="1" type="ORF">QG37_07945</name>
</gene>
<evidence type="ECO:0000313" key="2">
    <source>
        <dbReference type="Proteomes" id="UP000037122"/>
    </source>
</evidence>
<proteinExistence type="predicted"/>